<gene>
    <name evidence="1" type="ORF">SAMN04487956_11812</name>
</gene>
<dbReference type="Proteomes" id="UP000199594">
    <property type="component" value="Unassembled WGS sequence"/>
</dbReference>
<accession>A0A1I7AK10</accession>
<evidence type="ECO:0000313" key="2">
    <source>
        <dbReference type="Proteomes" id="UP000199594"/>
    </source>
</evidence>
<name>A0A1I7AK10_9GAMM</name>
<organism evidence="1 2">
    <name type="scientific">Halomonas saccharevitans</name>
    <dbReference type="NCBI Taxonomy" id="416872"/>
    <lineage>
        <taxon>Bacteria</taxon>
        <taxon>Pseudomonadati</taxon>
        <taxon>Pseudomonadota</taxon>
        <taxon>Gammaproteobacteria</taxon>
        <taxon>Oceanospirillales</taxon>
        <taxon>Halomonadaceae</taxon>
        <taxon>Halomonas</taxon>
    </lineage>
</organism>
<dbReference type="RefSeq" id="WP_089849543.1">
    <property type="nucleotide sequence ID" value="NZ_FPAQ01000018.1"/>
</dbReference>
<proteinExistence type="predicted"/>
<dbReference type="AlphaFoldDB" id="A0A1I7AK10"/>
<dbReference type="OrthoDB" id="6367287at2"/>
<protein>
    <submittedName>
        <fullName evidence="1">Uncharacterized protein</fullName>
    </submittedName>
</protein>
<sequence>MAGSGNNETPGFIAVETGDDDGLPLAIAWTLTDGRIKHTLIQPDDDWLDSEMHSLGGYSMEELTSIGVSPLDVIRELENDHFNQTLYTAGVGDDEAAISRLFDTYGLDPFVELAPAESLYGDLEPGDWPRARGDLFGELGLEPLRPEHEVEVMLHLHQRLSPDAEAHEAIPFDGRLMDGDDVDD</sequence>
<reference evidence="1 2" key="1">
    <citation type="submission" date="2016-10" db="EMBL/GenBank/DDBJ databases">
        <authorList>
            <person name="de Groot N.N."/>
        </authorList>
    </citation>
    <scope>NUCLEOTIDE SEQUENCE [LARGE SCALE GENOMIC DNA]</scope>
    <source>
        <strain evidence="1 2">CGMCC 1.6493</strain>
    </source>
</reference>
<evidence type="ECO:0000313" key="1">
    <source>
        <dbReference type="EMBL" id="SFT75194.1"/>
    </source>
</evidence>
<dbReference type="EMBL" id="FPAQ01000018">
    <property type="protein sequence ID" value="SFT75194.1"/>
    <property type="molecule type" value="Genomic_DNA"/>
</dbReference>